<feature type="non-terminal residue" evidence="1">
    <location>
        <position position="1"/>
    </location>
</feature>
<protein>
    <submittedName>
        <fullName evidence="1">Uncharacterized protein</fullName>
    </submittedName>
</protein>
<name>X1LI16_9ZZZZ</name>
<accession>X1LI16</accession>
<evidence type="ECO:0000313" key="1">
    <source>
        <dbReference type="EMBL" id="GAI18982.1"/>
    </source>
</evidence>
<reference evidence="1" key="1">
    <citation type="journal article" date="2014" name="Front. Microbiol.">
        <title>High frequency of phylogenetically diverse reductive dehalogenase-homologous genes in deep subseafloor sedimentary metagenomes.</title>
        <authorList>
            <person name="Kawai M."/>
            <person name="Futagami T."/>
            <person name="Toyoda A."/>
            <person name="Takaki Y."/>
            <person name="Nishi S."/>
            <person name="Hori S."/>
            <person name="Arai W."/>
            <person name="Tsubouchi T."/>
            <person name="Morono Y."/>
            <person name="Uchiyama I."/>
            <person name="Ito T."/>
            <person name="Fujiyama A."/>
            <person name="Inagaki F."/>
            <person name="Takami H."/>
        </authorList>
    </citation>
    <scope>NUCLEOTIDE SEQUENCE</scope>
    <source>
        <strain evidence="1">Expedition CK06-06</strain>
    </source>
</reference>
<dbReference type="AlphaFoldDB" id="X1LI16"/>
<proteinExistence type="predicted"/>
<sequence>GLSISQGTNIVTLPLRKREETGNTKLFLKLRDTHLLD</sequence>
<gene>
    <name evidence="1" type="ORF">S06H3_30990</name>
</gene>
<dbReference type="EMBL" id="BARV01018305">
    <property type="protein sequence ID" value="GAI18982.1"/>
    <property type="molecule type" value="Genomic_DNA"/>
</dbReference>
<comment type="caution">
    <text evidence="1">The sequence shown here is derived from an EMBL/GenBank/DDBJ whole genome shotgun (WGS) entry which is preliminary data.</text>
</comment>
<organism evidence="1">
    <name type="scientific">marine sediment metagenome</name>
    <dbReference type="NCBI Taxonomy" id="412755"/>
    <lineage>
        <taxon>unclassified sequences</taxon>
        <taxon>metagenomes</taxon>
        <taxon>ecological metagenomes</taxon>
    </lineage>
</organism>